<dbReference type="EMBL" id="JH370149">
    <property type="protein sequence ID" value="ELA41123.1"/>
    <property type="molecule type" value="Genomic_DNA"/>
</dbReference>
<dbReference type="OMA" id="KMTEPHK"/>
<dbReference type="VEuPathDB" id="MicrosporidiaDB:VICG_01822"/>
<protein>
    <submittedName>
        <fullName evidence="2">Uncharacterized protein</fullName>
    </submittedName>
</protein>
<evidence type="ECO:0000313" key="3">
    <source>
        <dbReference type="Proteomes" id="UP000011082"/>
    </source>
</evidence>
<sequence length="490" mass="56868">MIEETRKFVKFNRKLASSRANNMTVAKQEEDLTSKLKKRKVRSQKKNANIKAKENGTEKSIEVKNKDKPYKRSNSKYSKIGVKDCRSNPKYEYCLDDADDNEKELILNGTISDRLNCLALLCARNPTDRNYKQLLQFCENQRNDVIYTTLKLIRDLIKEECIKRKESSTNEYGEGKESNVGRRNKTNEEDMCGISSYIKSRIIKSFDMGVKNQYIKDKVLEIIGVLARAGIYEEDFINILVSRLIEKSTTLKIVENALKSLFSAHEQLIFEGVEDFYYKNDSFRCQHNVLKFLQNLEFKKEKEFFRFYDTALSSLDEEYPQDQRDLMIELLVNGLSRVVSPGDSVTSIDLVRGYIKSSRSIISVLNLLIKTNDPFTDTYVLKVSRTTLLRNTKHEPEFLNMIYKLDNSNLFAKLVDNSFYYSVQSILALLLMAYEKGVDAKTLFSLHLLARHYNPVVRDMSQKLLRKERMPMFDPFDSVYVEGLAKTLSV</sequence>
<dbReference type="InParanoid" id="L2GJS8"/>
<proteinExistence type="predicted"/>
<feature type="region of interest" description="Disordered" evidence="1">
    <location>
        <begin position="26"/>
        <end position="74"/>
    </location>
</feature>
<organism evidence="2 3">
    <name type="scientific">Vittaforma corneae (strain ATCC 50505)</name>
    <name type="common">Microsporidian parasite</name>
    <name type="synonym">Nosema corneum</name>
    <dbReference type="NCBI Taxonomy" id="993615"/>
    <lineage>
        <taxon>Eukaryota</taxon>
        <taxon>Fungi</taxon>
        <taxon>Fungi incertae sedis</taxon>
        <taxon>Microsporidia</taxon>
        <taxon>Nosematidae</taxon>
        <taxon>Vittaforma</taxon>
    </lineage>
</organism>
<evidence type="ECO:0000256" key="1">
    <source>
        <dbReference type="SAM" id="MobiDB-lite"/>
    </source>
</evidence>
<dbReference type="Proteomes" id="UP000011082">
    <property type="component" value="Unassembled WGS sequence"/>
</dbReference>
<evidence type="ECO:0000313" key="2">
    <source>
        <dbReference type="EMBL" id="ELA41123.1"/>
    </source>
</evidence>
<name>L2GJS8_VITCO</name>
<feature type="compositionally biased region" description="Basic and acidic residues" evidence="1">
    <location>
        <begin position="51"/>
        <end position="70"/>
    </location>
</feature>
<dbReference type="OrthoDB" id="2189352at2759"/>
<dbReference type="GeneID" id="19882532"/>
<reference evidence="3" key="1">
    <citation type="submission" date="2011-05" db="EMBL/GenBank/DDBJ databases">
        <title>The genome sequence of Vittaforma corneae strain ATCC 50505.</title>
        <authorList>
            <consortium name="The Broad Institute Genome Sequencing Platform"/>
            <person name="Cuomo C."/>
            <person name="Didier E."/>
            <person name="Bowers L."/>
            <person name="Young S.K."/>
            <person name="Zeng Q."/>
            <person name="Gargeya S."/>
            <person name="Fitzgerald M."/>
            <person name="Haas B."/>
            <person name="Abouelleil A."/>
            <person name="Alvarado L."/>
            <person name="Arachchi H.M."/>
            <person name="Berlin A."/>
            <person name="Chapman S.B."/>
            <person name="Gearin G."/>
            <person name="Goldberg J."/>
            <person name="Griggs A."/>
            <person name="Gujja S."/>
            <person name="Hansen M."/>
            <person name="Heiman D."/>
            <person name="Howarth C."/>
            <person name="Larimer J."/>
            <person name="Lui A."/>
            <person name="MacDonald P.J.P."/>
            <person name="McCowen C."/>
            <person name="Montmayeur A."/>
            <person name="Murphy C."/>
            <person name="Neiman D."/>
            <person name="Pearson M."/>
            <person name="Priest M."/>
            <person name="Roberts A."/>
            <person name="Saif S."/>
            <person name="Shea T."/>
            <person name="Sisk P."/>
            <person name="Stolte C."/>
            <person name="Sykes S."/>
            <person name="Wortman J."/>
            <person name="Nusbaum C."/>
            <person name="Birren B."/>
        </authorList>
    </citation>
    <scope>NUCLEOTIDE SEQUENCE [LARGE SCALE GENOMIC DNA]</scope>
    <source>
        <strain evidence="3">ATCC 50505</strain>
    </source>
</reference>
<feature type="compositionally biased region" description="Basic residues" evidence="1">
    <location>
        <begin position="35"/>
        <end position="45"/>
    </location>
</feature>
<dbReference type="AlphaFoldDB" id="L2GJS8"/>
<dbReference type="RefSeq" id="XP_007605267.1">
    <property type="nucleotide sequence ID" value="XM_007605205.1"/>
</dbReference>
<keyword evidence="3" id="KW-1185">Reference proteome</keyword>
<dbReference type="HOGENOM" id="CLU_034868_0_0_1"/>
<accession>L2GJS8</accession>
<gene>
    <name evidence="2" type="ORF">VICG_01822</name>
</gene>